<dbReference type="FunCoup" id="A0A1E5RHY9">
    <property type="interactions" value="29"/>
</dbReference>
<dbReference type="GO" id="GO:0051666">
    <property type="term" value="P:actin cortical patch localization"/>
    <property type="evidence" value="ECO:0007669"/>
    <property type="project" value="TreeGrafter"/>
</dbReference>
<dbReference type="SUPFAM" id="SSF89009">
    <property type="entry name" value="GAT-like domain"/>
    <property type="match status" value="1"/>
</dbReference>
<keyword evidence="3" id="KW-1185">Reference proteome</keyword>
<dbReference type="STRING" id="56408.A0A1E5RHY9"/>
<feature type="compositionally biased region" description="Polar residues" evidence="1">
    <location>
        <begin position="375"/>
        <end position="386"/>
    </location>
</feature>
<evidence type="ECO:0000256" key="1">
    <source>
        <dbReference type="SAM" id="MobiDB-lite"/>
    </source>
</evidence>
<dbReference type="InterPro" id="IPR038425">
    <property type="entry name" value="GAT_sf"/>
</dbReference>
<sequence>MGFLKDHQHTRITDVVVKTVSSDRVSVTTVLPTLTSLIEKGVDDDEYDDEDSRRYLDYDVDFMGSRGSRKQRNRRSHTASQLTDYEYVQNQLECGRQIRKFFKYGKLPEKLKSLQLFNLIVSQDLHYPEMFNEPKLLKQLECLALGVNSGGSGSVPEYMDMKNVKKLMKITKTYITSWCSGNRDAKMFHGCYAGFFNLLAKLYKSPSALSGGKSKKRQVSRNFMMDTADSSLHPDDVKYGIPVIIDIKKETPRIKILISDSMNCAVSLKNSLSQLKKNERSVDNEQCTSWFIKTRDIRRKVLRYLQLIPDGEFLGALISTNDELVAALQKYDNLSGQSADYSDLDENSELSDLSEEISESDPEEEEEEEEEYGADSNNPFGDSNHL</sequence>
<gene>
    <name evidence="2" type="ORF">AWRI3579_g1626</name>
</gene>
<dbReference type="Gene3D" id="1.20.58.160">
    <property type="match status" value="1"/>
</dbReference>
<feature type="compositionally biased region" description="Acidic residues" evidence="1">
    <location>
        <begin position="342"/>
        <end position="373"/>
    </location>
</feature>
<dbReference type="GO" id="GO:0030479">
    <property type="term" value="C:actin cortical patch"/>
    <property type="evidence" value="ECO:0007669"/>
    <property type="project" value="TreeGrafter"/>
</dbReference>
<dbReference type="CDD" id="cd14232">
    <property type="entry name" value="GAT_LSB5"/>
    <property type="match status" value="1"/>
</dbReference>
<protein>
    <submittedName>
        <fullName evidence="2">LAS seventeen-binding protein 5</fullName>
    </submittedName>
</protein>
<dbReference type="InParanoid" id="A0A1E5RHY9"/>
<name>A0A1E5RHY9_9ASCO</name>
<dbReference type="EMBL" id="LPNM01000006">
    <property type="protein sequence ID" value="OEJ86504.1"/>
    <property type="molecule type" value="Genomic_DNA"/>
</dbReference>
<dbReference type="InterPro" id="IPR045007">
    <property type="entry name" value="LSB5"/>
</dbReference>
<dbReference type="PANTHER" id="PTHR47789">
    <property type="entry name" value="LAS SEVENTEEN-BINDING PROTEIN 5"/>
    <property type="match status" value="1"/>
</dbReference>
<dbReference type="Proteomes" id="UP000095728">
    <property type="component" value="Unassembled WGS sequence"/>
</dbReference>
<dbReference type="InterPro" id="IPR044103">
    <property type="entry name" value="GAT_LSB5"/>
</dbReference>
<dbReference type="GO" id="GO:0006897">
    <property type="term" value="P:endocytosis"/>
    <property type="evidence" value="ECO:0007669"/>
    <property type="project" value="InterPro"/>
</dbReference>
<dbReference type="PANTHER" id="PTHR47789:SF1">
    <property type="entry name" value="LAS SEVENTEEN-BINDING PROTEIN 5"/>
    <property type="match status" value="1"/>
</dbReference>
<dbReference type="GO" id="GO:0007015">
    <property type="term" value="P:actin filament organization"/>
    <property type="evidence" value="ECO:0007669"/>
    <property type="project" value="InterPro"/>
</dbReference>
<organism evidence="2 3">
    <name type="scientific">Hanseniaspora osmophila</name>
    <dbReference type="NCBI Taxonomy" id="56408"/>
    <lineage>
        <taxon>Eukaryota</taxon>
        <taxon>Fungi</taxon>
        <taxon>Dikarya</taxon>
        <taxon>Ascomycota</taxon>
        <taxon>Saccharomycotina</taxon>
        <taxon>Saccharomycetes</taxon>
        <taxon>Saccharomycodales</taxon>
        <taxon>Saccharomycodaceae</taxon>
        <taxon>Hanseniaspora</taxon>
    </lineage>
</organism>
<reference evidence="3" key="1">
    <citation type="journal article" date="2016" name="Genome Announc.">
        <title>Genome sequences of three species of Hanseniaspora isolated from spontaneous wine fermentations.</title>
        <authorList>
            <person name="Sternes P.R."/>
            <person name="Lee D."/>
            <person name="Kutyna D.R."/>
            <person name="Borneman A.R."/>
        </authorList>
    </citation>
    <scope>NUCLEOTIDE SEQUENCE [LARGE SCALE GENOMIC DNA]</scope>
    <source>
        <strain evidence="3">AWRI3579</strain>
    </source>
</reference>
<dbReference type="OrthoDB" id="10068368at2759"/>
<evidence type="ECO:0000313" key="3">
    <source>
        <dbReference type="Proteomes" id="UP000095728"/>
    </source>
</evidence>
<accession>A0A1E5RHY9</accession>
<comment type="caution">
    <text evidence="2">The sequence shown here is derived from an EMBL/GenBank/DDBJ whole genome shotgun (WGS) entry which is preliminary data.</text>
</comment>
<feature type="region of interest" description="Disordered" evidence="1">
    <location>
        <begin position="337"/>
        <end position="386"/>
    </location>
</feature>
<evidence type="ECO:0000313" key="2">
    <source>
        <dbReference type="EMBL" id="OEJ86504.1"/>
    </source>
</evidence>
<proteinExistence type="predicted"/>
<dbReference type="AlphaFoldDB" id="A0A1E5RHY9"/>